<name>A0ABP9G4C6_9SPHI</name>
<dbReference type="Proteomes" id="UP001501436">
    <property type="component" value="Unassembled WGS sequence"/>
</dbReference>
<accession>A0ABP9G4C6</accession>
<sequence>MHQVTAHLIFDVLGWLGALFFLIAYFLLITKKWQATSLVFHCANIAGGLLLGASAIFDHSYPSAFINLAWAGIAVYGLFNDNLRKS</sequence>
<organism evidence="3 4">
    <name type="scientific">Mucilaginibacter defluvii</name>
    <dbReference type="NCBI Taxonomy" id="1196019"/>
    <lineage>
        <taxon>Bacteria</taxon>
        <taxon>Pseudomonadati</taxon>
        <taxon>Bacteroidota</taxon>
        <taxon>Sphingobacteriia</taxon>
        <taxon>Sphingobacteriales</taxon>
        <taxon>Sphingobacteriaceae</taxon>
        <taxon>Mucilaginibacter</taxon>
    </lineage>
</organism>
<evidence type="ECO:0000256" key="1">
    <source>
        <dbReference type="SAM" id="Phobius"/>
    </source>
</evidence>
<comment type="caution">
    <text evidence="3">The sequence shown here is derived from an EMBL/GenBank/DDBJ whole genome shotgun (WGS) entry which is preliminary data.</text>
</comment>
<gene>
    <name evidence="3" type="ORF">GCM10023313_35800</name>
</gene>
<keyword evidence="1" id="KW-0472">Membrane</keyword>
<feature type="domain" description="CBU-0592-like" evidence="2">
    <location>
        <begin position="10"/>
        <end position="80"/>
    </location>
</feature>
<feature type="transmembrane region" description="Helical" evidence="1">
    <location>
        <begin position="6"/>
        <end position="28"/>
    </location>
</feature>
<evidence type="ECO:0000259" key="2">
    <source>
        <dbReference type="Pfam" id="PF26604"/>
    </source>
</evidence>
<keyword evidence="1" id="KW-0812">Transmembrane</keyword>
<dbReference type="NCBIfam" id="NF047864">
    <property type="entry name" value="CBU_0592_membra"/>
    <property type="match status" value="1"/>
</dbReference>
<reference evidence="4" key="1">
    <citation type="journal article" date="2019" name="Int. J. Syst. Evol. Microbiol.">
        <title>The Global Catalogue of Microorganisms (GCM) 10K type strain sequencing project: providing services to taxonomists for standard genome sequencing and annotation.</title>
        <authorList>
            <consortium name="The Broad Institute Genomics Platform"/>
            <consortium name="The Broad Institute Genome Sequencing Center for Infectious Disease"/>
            <person name="Wu L."/>
            <person name="Ma J."/>
        </authorList>
    </citation>
    <scope>NUCLEOTIDE SEQUENCE [LARGE SCALE GENOMIC DNA]</scope>
    <source>
        <strain evidence="4">JCM 18283</strain>
    </source>
</reference>
<dbReference type="RefSeq" id="WP_345333475.1">
    <property type="nucleotide sequence ID" value="NZ_BAABJI010000004.1"/>
</dbReference>
<dbReference type="EMBL" id="BAABJI010000004">
    <property type="protein sequence ID" value="GAA4928036.1"/>
    <property type="molecule type" value="Genomic_DNA"/>
</dbReference>
<keyword evidence="1" id="KW-1133">Transmembrane helix</keyword>
<feature type="transmembrane region" description="Helical" evidence="1">
    <location>
        <begin position="35"/>
        <end position="57"/>
    </location>
</feature>
<keyword evidence="4" id="KW-1185">Reference proteome</keyword>
<evidence type="ECO:0000313" key="3">
    <source>
        <dbReference type="EMBL" id="GAA4928036.1"/>
    </source>
</evidence>
<evidence type="ECO:0000313" key="4">
    <source>
        <dbReference type="Proteomes" id="UP001501436"/>
    </source>
</evidence>
<proteinExistence type="predicted"/>
<protein>
    <recommendedName>
        <fullName evidence="2">CBU-0592-like domain-containing protein</fullName>
    </recommendedName>
</protein>
<dbReference type="Pfam" id="PF26604">
    <property type="entry name" value="CBU_0592"/>
    <property type="match status" value="1"/>
</dbReference>
<feature type="transmembrane region" description="Helical" evidence="1">
    <location>
        <begin position="63"/>
        <end position="79"/>
    </location>
</feature>
<dbReference type="InterPro" id="IPR058058">
    <property type="entry name" value="CBU_0592-like"/>
</dbReference>